<dbReference type="EMBL" id="QXEV01000022">
    <property type="protein sequence ID" value="RIA66518.1"/>
    <property type="molecule type" value="Genomic_DNA"/>
</dbReference>
<evidence type="ECO:0000313" key="2">
    <source>
        <dbReference type="Proteomes" id="UP000266506"/>
    </source>
</evidence>
<accession>A0A397QZQ2</accession>
<comment type="caution">
    <text evidence="1">The sequence shown here is derived from an EMBL/GenBank/DDBJ whole genome shotgun (WGS) entry which is preliminary data.</text>
</comment>
<keyword evidence="2" id="KW-1185">Reference proteome</keyword>
<dbReference type="InParanoid" id="A0A397QZQ2"/>
<sequence>MNLERIYERIHDAWSNIKFNVFPTKDGLLRFEASAALEGVGDDILIATIIGDRALAIDFIFDYINATEEAYQKINQFNELNLFYKAYIRHDGFLVINYHAPVIDEEQAAQEFNYALLGLAEESMKKSLLPITKLTFQEK</sequence>
<gene>
    <name evidence="1" type="ORF">EI71_01567</name>
</gene>
<evidence type="ECO:0000313" key="1">
    <source>
        <dbReference type="EMBL" id="RIA66518.1"/>
    </source>
</evidence>
<dbReference type="RefSeq" id="WP_119016673.1">
    <property type="nucleotide sequence ID" value="NZ_QXEV01000022.1"/>
</dbReference>
<dbReference type="Proteomes" id="UP000266506">
    <property type="component" value="Unassembled WGS sequence"/>
</dbReference>
<protein>
    <submittedName>
        <fullName evidence="1">Putative sensory transduction regulator</fullName>
    </submittedName>
</protein>
<name>A0A397QZQ2_9MOLU</name>
<dbReference type="AlphaFoldDB" id="A0A397QZQ2"/>
<proteinExistence type="predicted"/>
<reference evidence="1 2" key="1">
    <citation type="submission" date="2018-08" db="EMBL/GenBank/DDBJ databases">
        <title>Genomic Encyclopedia of Archaeal and Bacterial Type Strains, Phase II (KMG-II): from individual species to whole genera.</title>
        <authorList>
            <person name="Goeker M."/>
        </authorList>
    </citation>
    <scope>NUCLEOTIDE SEQUENCE [LARGE SCALE GENOMIC DNA]</scope>
    <source>
        <strain evidence="1 2">ATCC 27112</strain>
    </source>
</reference>
<organism evidence="1 2">
    <name type="scientific">Anaeroplasma bactoclasticum</name>
    <dbReference type="NCBI Taxonomy" id="2088"/>
    <lineage>
        <taxon>Bacteria</taxon>
        <taxon>Bacillati</taxon>
        <taxon>Mycoplasmatota</taxon>
        <taxon>Mollicutes</taxon>
        <taxon>Anaeroplasmatales</taxon>
        <taxon>Anaeroplasmataceae</taxon>
        <taxon>Anaeroplasma</taxon>
    </lineage>
</organism>